<reference evidence="3" key="1">
    <citation type="submission" date="2020-03" db="EMBL/GenBank/DDBJ databases">
        <title>Draft Genome Sequence of Cylindrodendrum hubeiense.</title>
        <authorList>
            <person name="Buettner E."/>
            <person name="Kellner H."/>
        </authorList>
    </citation>
    <scope>NUCLEOTIDE SEQUENCE</scope>
    <source>
        <strain evidence="3">IHI 201604</strain>
    </source>
</reference>
<proteinExistence type="predicted"/>
<feature type="signal peptide" evidence="1">
    <location>
        <begin position="1"/>
        <end position="18"/>
    </location>
</feature>
<keyword evidence="1" id="KW-0732">Signal</keyword>
<comment type="caution">
    <text evidence="3">The sequence shown here is derived from an EMBL/GenBank/DDBJ whole genome shotgun (WGS) entry which is preliminary data.</text>
</comment>
<dbReference type="InterPro" id="IPR039448">
    <property type="entry name" value="Beta_helix"/>
</dbReference>
<evidence type="ECO:0000259" key="2">
    <source>
        <dbReference type="Pfam" id="PF13229"/>
    </source>
</evidence>
<dbReference type="Gene3D" id="2.160.20.10">
    <property type="entry name" value="Single-stranded right-handed beta-helix, Pectin lyase-like"/>
    <property type="match status" value="1"/>
</dbReference>
<feature type="domain" description="Right handed beta helix" evidence="2">
    <location>
        <begin position="188"/>
        <end position="342"/>
    </location>
</feature>
<organism evidence="3 4">
    <name type="scientific">Cylindrodendrum hubeiense</name>
    <dbReference type="NCBI Taxonomy" id="595255"/>
    <lineage>
        <taxon>Eukaryota</taxon>
        <taxon>Fungi</taxon>
        <taxon>Dikarya</taxon>
        <taxon>Ascomycota</taxon>
        <taxon>Pezizomycotina</taxon>
        <taxon>Sordariomycetes</taxon>
        <taxon>Hypocreomycetidae</taxon>
        <taxon>Hypocreales</taxon>
        <taxon>Nectriaceae</taxon>
        <taxon>Cylindrodendrum</taxon>
    </lineage>
</organism>
<protein>
    <recommendedName>
        <fullName evidence="2">Right handed beta helix domain-containing protein</fullName>
    </recommendedName>
</protein>
<evidence type="ECO:0000256" key="1">
    <source>
        <dbReference type="SAM" id="SignalP"/>
    </source>
</evidence>
<dbReference type="InterPro" id="IPR012334">
    <property type="entry name" value="Pectin_lyas_fold"/>
</dbReference>
<dbReference type="OrthoDB" id="3488255at2759"/>
<dbReference type="EMBL" id="JAANBB010000353">
    <property type="protein sequence ID" value="KAF7543630.1"/>
    <property type="molecule type" value="Genomic_DNA"/>
</dbReference>
<accession>A0A9P5H4L1</accession>
<feature type="chain" id="PRO_5040514991" description="Right handed beta helix domain-containing protein" evidence="1">
    <location>
        <begin position="19"/>
        <end position="405"/>
    </location>
</feature>
<dbReference type="AlphaFoldDB" id="A0A9P5H4L1"/>
<sequence length="405" mass="43566">MKLSSGVVNIALVSLVAATPLSSPNEPAGLEDRSNGYGDCEWHDDRCCRYQDSEYPSNDWDYPDVHEYKRTTIYVKYGKSIQAAIKSASRGDKIVVAAGPYAEQLTIDKDGIQLISHNAIIVPPANYVDNKCTGLAGPKTQVGICVTGSGIKLAKYVTEHRKVLSVKTPVNDVLVTGFQVKEFSGLNIAVVGARNARVTKNTLTDAGQYGALTVGSFNTHFDENVVTSTVFGSIGICMDNQSGVLITQNHVSNQFVGLCVQTDKADVQYNHVSGSCFGIFVDPYVYGAKIRHNHVYKTNPICKEIGFDAGIVIDGAIKTKVLDNTFENQKIGGKGTGIALVDDECKSKPLSISCKAFGKKAVSSGNIILRNTMVKNDFDIFVDTVGKGNVIACNECSLPKALCKS</sequence>
<name>A0A9P5H4L1_9HYPO</name>
<evidence type="ECO:0000313" key="4">
    <source>
        <dbReference type="Proteomes" id="UP000722485"/>
    </source>
</evidence>
<evidence type="ECO:0000313" key="3">
    <source>
        <dbReference type="EMBL" id="KAF7543630.1"/>
    </source>
</evidence>
<dbReference type="SUPFAM" id="SSF51126">
    <property type="entry name" value="Pectin lyase-like"/>
    <property type="match status" value="1"/>
</dbReference>
<dbReference type="InterPro" id="IPR011050">
    <property type="entry name" value="Pectin_lyase_fold/virulence"/>
</dbReference>
<gene>
    <name evidence="3" type="ORF">G7Z17_g10579</name>
</gene>
<keyword evidence="4" id="KW-1185">Reference proteome</keyword>
<dbReference type="Pfam" id="PF13229">
    <property type="entry name" value="Beta_helix"/>
    <property type="match status" value="1"/>
</dbReference>
<dbReference type="Proteomes" id="UP000722485">
    <property type="component" value="Unassembled WGS sequence"/>
</dbReference>